<evidence type="ECO:0008006" key="3">
    <source>
        <dbReference type="Google" id="ProtNLM"/>
    </source>
</evidence>
<organism evidence="1 2">
    <name type="scientific">Elysia marginata</name>
    <dbReference type="NCBI Taxonomy" id="1093978"/>
    <lineage>
        <taxon>Eukaryota</taxon>
        <taxon>Metazoa</taxon>
        <taxon>Spiralia</taxon>
        <taxon>Lophotrochozoa</taxon>
        <taxon>Mollusca</taxon>
        <taxon>Gastropoda</taxon>
        <taxon>Heterobranchia</taxon>
        <taxon>Euthyneura</taxon>
        <taxon>Panpulmonata</taxon>
        <taxon>Sacoglossa</taxon>
        <taxon>Placobranchoidea</taxon>
        <taxon>Plakobranchidae</taxon>
        <taxon>Elysia</taxon>
    </lineage>
</organism>
<dbReference type="Proteomes" id="UP000762676">
    <property type="component" value="Unassembled WGS sequence"/>
</dbReference>
<evidence type="ECO:0000313" key="2">
    <source>
        <dbReference type="Proteomes" id="UP000762676"/>
    </source>
</evidence>
<reference evidence="1 2" key="1">
    <citation type="journal article" date="2021" name="Elife">
        <title>Chloroplast acquisition without the gene transfer in kleptoplastic sea slugs, Plakobranchus ocellatus.</title>
        <authorList>
            <person name="Maeda T."/>
            <person name="Takahashi S."/>
            <person name="Yoshida T."/>
            <person name="Shimamura S."/>
            <person name="Takaki Y."/>
            <person name="Nagai Y."/>
            <person name="Toyoda A."/>
            <person name="Suzuki Y."/>
            <person name="Arimoto A."/>
            <person name="Ishii H."/>
            <person name="Satoh N."/>
            <person name="Nishiyama T."/>
            <person name="Hasebe M."/>
            <person name="Maruyama T."/>
            <person name="Minagawa J."/>
            <person name="Obokata J."/>
            <person name="Shigenobu S."/>
        </authorList>
    </citation>
    <scope>NUCLEOTIDE SEQUENCE [LARGE SCALE GENOMIC DNA]</scope>
</reference>
<dbReference type="AlphaFoldDB" id="A0AAV4FP76"/>
<gene>
    <name evidence="1" type="ORF">ElyMa_000437400</name>
</gene>
<sequence length="89" mass="10066">MPPPVAEWSKLEVKAVVRFLFAKGTKCSVIYRELKENTVNMQCRRPKSFSGVLGSKTAEQVCKMNQGLDARTQQTLNLTMTGTQLEFLR</sequence>
<name>A0AAV4FP76_9GAST</name>
<dbReference type="EMBL" id="BMAT01000859">
    <property type="protein sequence ID" value="GFR74739.1"/>
    <property type="molecule type" value="Genomic_DNA"/>
</dbReference>
<comment type="caution">
    <text evidence="1">The sequence shown here is derived from an EMBL/GenBank/DDBJ whole genome shotgun (WGS) entry which is preliminary data.</text>
</comment>
<keyword evidence="2" id="KW-1185">Reference proteome</keyword>
<accession>A0AAV4FP76</accession>
<proteinExistence type="predicted"/>
<protein>
    <recommendedName>
        <fullName evidence="3">Mos1 transposase HTH domain-containing protein</fullName>
    </recommendedName>
</protein>
<evidence type="ECO:0000313" key="1">
    <source>
        <dbReference type="EMBL" id="GFR74739.1"/>
    </source>
</evidence>